<evidence type="ECO:0000256" key="4">
    <source>
        <dbReference type="SAM" id="Phobius"/>
    </source>
</evidence>
<feature type="transmembrane region" description="Helical" evidence="4">
    <location>
        <begin position="365"/>
        <end position="383"/>
    </location>
</feature>
<feature type="transmembrane region" description="Helical" evidence="4">
    <location>
        <begin position="332"/>
        <end position="353"/>
    </location>
</feature>
<feature type="domain" description="Major facilitator superfamily (MFS) profile" evidence="5">
    <location>
        <begin position="13"/>
        <end position="389"/>
    </location>
</feature>
<gene>
    <name evidence="6" type="ORF">HELGO_WM7385</name>
</gene>
<evidence type="ECO:0000256" key="3">
    <source>
        <dbReference type="ARBA" id="ARBA00023136"/>
    </source>
</evidence>
<organism evidence="6">
    <name type="scientific">uncultured Sulfurovum sp</name>
    <dbReference type="NCBI Taxonomy" id="269237"/>
    <lineage>
        <taxon>Bacteria</taxon>
        <taxon>Pseudomonadati</taxon>
        <taxon>Campylobacterota</taxon>
        <taxon>Epsilonproteobacteria</taxon>
        <taxon>Campylobacterales</taxon>
        <taxon>Sulfurovaceae</taxon>
        <taxon>Sulfurovum</taxon>
        <taxon>environmental samples</taxon>
    </lineage>
</organism>
<dbReference type="InterPro" id="IPR036259">
    <property type="entry name" value="MFS_trans_sf"/>
</dbReference>
<accession>A0A6S6U1M2</accession>
<feature type="transmembrane region" description="Helical" evidence="4">
    <location>
        <begin position="167"/>
        <end position="190"/>
    </location>
</feature>
<feature type="transmembrane region" description="Helical" evidence="4">
    <location>
        <begin position="53"/>
        <end position="71"/>
    </location>
</feature>
<feature type="transmembrane region" description="Helical" evidence="4">
    <location>
        <begin position="277"/>
        <end position="294"/>
    </location>
</feature>
<feature type="transmembrane region" description="Helical" evidence="4">
    <location>
        <begin position="12"/>
        <end position="33"/>
    </location>
</feature>
<dbReference type="EMBL" id="CACVAU010000084">
    <property type="protein sequence ID" value="CAA6825585.1"/>
    <property type="molecule type" value="Genomic_DNA"/>
</dbReference>
<protein>
    <submittedName>
        <fullName evidence="6">Transporter, MFS superfamily</fullName>
    </submittedName>
</protein>
<dbReference type="GO" id="GO:0022857">
    <property type="term" value="F:transmembrane transporter activity"/>
    <property type="evidence" value="ECO:0007669"/>
    <property type="project" value="InterPro"/>
</dbReference>
<keyword evidence="3 4" id="KW-0472">Membrane</keyword>
<dbReference type="Pfam" id="PF06779">
    <property type="entry name" value="MFS_4"/>
    <property type="match status" value="1"/>
</dbReference>
<dbReference type="SUPFAM" id="SSF103473">
    <property type="entry name" value="MFS general substrate transporter"/>
    <property type="match status" value="1"/>
</dbReference>
<dbReference type="PROSITE" id="PS50850">
    <property type="entry name" value="MFS"/>
    <property type="match status" value="1"/>
</dbReference>
<dbReference type="InterPro" id="IPR020846">
    <property type="entry name" value="MFS_dom"/>
</dbReference>
<feature type="transmembrane region" description="Helical" evidence="4">
    <location>
        <begin position="300"/>
        <end position="320"/>
    </location>
</feature>
<evidence type="ECO:0000313" key="6">
    <source>
        <dbReference type="EMBL" id="CAA6825585.1"/>
    </source>
</evidence>
<dbReference type="GO" id="GO:0005886">
    <property type="term" value="C:plasma membrane"/>
    <property type="evidence" value="ECO:0007669"/>
    <property type="project" value="TreeGrafter"/>
</dbReference>
<keyword evidence="1 4" id="KW-0812">Transmembrane</keyword>
<sequence length="393" mass="42820">MNITLLDKNKNLNILLAGVLSIIVGLGVARFAFTTLLPSMLDDFLSISNAGLFASFNYAGYLSGALFSVFLKDINIKVIFFRIGMIISVLSTFILATVSNEVIWFISRIVAGFGSAMVLIVGSSIVMVKLNYEDKTKAMGIHFSGIGFAIAVSELIGYYVLREGTWSEAWMVLALFAVLVSFYSIYILSFDKALKKDAVKYELSRAMFSPYVILLILAYFTAGVGFVVQATFFPDIINSLDGLDGFGSLGWLIVGLVGIPSAIIWMRLAQRYGSENIIIFTFVLQITGILIPTLTNNMVLNLLSGALYGSTFIGHVALFMHHGGKLAGKNPVVFMGAMTAAYGIGQVTAPLYSVALFEHFGNYNMTLYVTAFIVSFGILFLLLGKKAKSRPLL</sequence>
<feature type="transmembrane region" description="Helical" evidence="4">
    <location>
        <begin position="140"/>
        <end position="161"/>
    </location>
</feature>
<feature type="transmembrane region" description="Helical" evidence="4">
    <location>
        <begin position="211"/>
        <end position="233"/>
    </location>
</feature>
<name>A0A6S6U1M2_9BACT</name>
<keyword evidence="2 4" id="KW-1133">Transmembrane helix</keyword>
<evidence type="ECO:0000256" key="1">
    <source>
        <dbReference type="ARBA" id="ARBA00022692"/>
    </source>
</evidence>
<dbReference type="AlphaFoldDB" id="A0A6S6U1M2"/>
<reference evidence="6" key="1">
    <citation type="submission" date="2020-01" db="EMBL/GenBank/DDBJ databases">
        <authorList>
            <person name="Meier V. D."/>
            <person name="Meier V D."/>
        </authorList>
    </citation>
    <scope>NUCLEOTIDE SEQUENCE</scope>
    <source>
        <strain evidence="6">HLG_WM_MAG_05</strain>
    </source>
</reference>
<feature type="transmembrane region" description="Helical" evidence="4">
    <location>
        <begin position="78"/>
        <end position="96"/>
    </location>
</feature>
<feature type="transmembrane region" description="Helical" evidence="4">
    <location>
        <begin position="102"/>
        <end position="128"/>
    </location>
</feature>
<evidence type="ECO:0000259" key="5">
    <source>
        <dbReference type="PROSITE" id="PS50850"/>
    </source>
</evidence>
<dbReference type="InterPro" id="IPR010645">
    <property type="entry name" value="MFS_4"/>
</dbReference>
<dbReference type="Gene3D" id="1.20.1250.20">
    <property type="entry name" value="MFS general substrate transporter like domains"/>
    <property type="match status" value="2"/>
</dbReference>
<feature type="transmembrane region" description="Helical" evidence="4">
    <location>
        <begin position="245"/>
        <end position="265"/>
    </location>
</feature>
<dbReference type="PANTHER" id="PTHR23537:SF1">
    <property type="entry name" value="SUGAR TRANSPORTER"/>
    <property type="match status" value="1"/>
</dbReference>
<evidence type="ECO:0000256" key="2">
    <source>
        <dbReference type="ARBA" id="ARBA00022989"/>
    </source>
</evidence>
<proteinExistence type="predicted"/>
<dbReference type="PANTHER" id="PTHR23537">
    <property type="match status" value="1"/>
</dbReference>